<evidence type="ECO:0000313" key="2">
    <source>
        <dbReference type="EMBL" id="WOL03492.1"/>
    </source>
</evidence>
<dbReference type="EMBL" id="CP136893">
    <property type="protein sequence ID" value="WOL03492.1"/>
    <property type="molecule type" value="Genomic_DNA"/>
</dbReference>
<keyword evidence="1" id="KW-0472">Membrane</keyword>
<name>A0AAQ3K7P1_9LILI</name>
<sequence length="226" mass="25066">MSQSQVLMISSPAHNSISCCSSANRPSSPSSSFLRPLHGSCNALLGSPNPGWTALQKQLRCQGRHSCLFADNRKQEQARKALESALGEKTSKFEQWSKEIEKRQEKDGGGASGRGGWFGGGGGWFGWFGGENFWEEAQQAILTILGIVSLYLLIAKGNVMFAVIFNSLLYVLRGMRNWISFTLSFLSRRNIALESKPVPVPNQTINEMHHSQMSAKERVIKKWAMD</sequence>
<keyword evidence="1" id="KW-0812">Transmembrane</keyword>
<reference evidence="2 3" key="1">
    <citation type="submission" date="2023-10" db="EMBL/GenBank/DDBJ databases">
        <title>Chromosome-scale genome assembly provides insights into flower coloration mechanisms of Canna indica.</title>
        <authorList>
            <person name="Li C."/>
        </authorList>
    </citation>
    <scope>NUCLEOTIDE SEQUENCE [LARGE SCALE GENOMIC DNA]</scope>
    <source>
        <tissue evidence="2">Flower</tissue>
    </source>
</reference>
<dbReference type="Proteomes" id="UP001327560">
    <property type="component" value="Chromosome 4"/>
</dbReference>
<dbReference type="PANTHER" id="PTHR36393:SF1">
    <property type="entry name" value="SULFATE ADENYLYLTRANSFERASE SUBUNIT"/>
    <property type="match status" value="1"/>
</dbReference>
<gene>
    <name evidence="2" type="ORF">Cni_G12212</name>
</gene>
<protein>
    <submittedName>
        <fullName evidence="2">Uncharacterized protein</fullName>
    </submittedName>
</protein>
<proteinExistence type="predicted"/>
<accession>A0AAQ3K7P1</accession>
<evidence type="ECO:0000256" key="1">
    <source>
        <dbReference type="SAM" id="Phobius"/>
    </source>
</evidence>
<dbReference type="PANTHER" id="PTHR36393">
    <property type="entry name" value="SULFATE ADENYLYLTRANSFERASE SUBUNIT"/>
    <property type="match status" value="1"/>
</dbReference>
<feature type="transmembrane region" description="Helical" evidence="1">
    <location>
        <begin position="148"/>
        <end position="172"/>
    </location>
</feature>
<keyword evidence="3" id="KW-1185">Reference proteome</keyword>
<dbReference type="AlphaFoldDB" id="A0AAQ3K7P1"/>
<organism evidence="2 3">
    <name type="scientific">Canna indica</name>
    <name type="common">Indian-shot</name>
    <dbReference type="NCBI Taxonomy" id="4628"/>
    <lineage>
        <taxon>Eukaryota</taxon>
        <taxon>Viridiplantae</taxon>
        <taxon>Streptophyta</taxon>
        <taxon>Embryophyta</taxon>
        <taxon>Tracheophyta</taxon>
        <taxon>Spermatophyta</taxon>
        <taxon>Magnoliopsida</taxon>
        <taxon>Liliopsida</taxon>
        <taxon>Zingiberales</taxon>
        <taxon>Cannaceae</taxon>
        <taxon>Canna</taxon>
    </lineage>
</organism>
<evidence type="ECO:0000313" key="3">
    <source>
        <dbReference type="Proteomes" id="UP001327560"/>
    </source>
</evidence>
<keyword evidence="1" id="KW-1133">Transmembrane helix</keyword>